<protein>
    <submittedName>
        <fullName evidence="1">Uncharacterized protein</fullName>
    </submittedName>
</protein>
<dbReference type="EMBL" id="CADCXU010021802">
    <property type="protein sequence ID" value="CAB0009426.1"/>
    <property type="molecule type" value="Genomic_DNA"/>
</dbReference>
<dbReference type="AlphaFoldDB" id="A0A6H5GXL6"/>
<organism evidence="1 2">
    <name type="scientific">Nesidiocoris tenuis</name>
    <dbReference type="NCBI Taxonomy" id="355587"/>
    <lineage>
        <taxon>Eukaryota</taxon>
        <taxon>Metazoa</taxon>
        <taxon>Ecdysozoa</taxon>
        <taxon>Arthropoda</taxon>
        <taxon>Hexapoda</taxon>
        <taxon>Insecta</taxon>
        <taxon>Pterygota</taxon>
        <taxon>Neoptera</taxon>
        <taxon>Paraneoptera</taxon>
        <taxon>Hemiptera</taxon>
        <taxon>Heteroptera</taxon>
        <taxon>Panheteroptera</taxon>
        <taxon>Cimicomorpha</taxon>
        <taxon>Miridae</taxon>
        <taxon>Dicyphina</taxon>
        <taxon>Nesidiocoris</taxon>
    </lineage>
</organism>
<evidence type="ECO:0000313" key="1">
    <source>
        <dbReference type="EMBL" id="CAB0009426.1"/>
    </source>
</evidence>
<sequence length="214" mass="24543">MEVLCVIYGPFSKYLNNVHLWESMEEKQSGKNSSFFVVQLESSRVDVTIVIVLKSTIGTELPIGSSRFNRNLNYSQADRSICGGSNESKTNFSYSSFLIHQVLRTFLKTQKCLAKTAVNPKRWQLSLWRDLIRFGVNDHNVERSRELINQHQPNKQRTLKRIVDGNASKWMTTLSLGSDGHDLSPNQFRDALASRYGHTLNCKKVWLVNKVMTM</sequence>
<gene>
    <name evidence="1" type="ORF">NTEN_LOCUS14574</name>
</gene>
<name>A0A6H5GXL6_9HEMI</name>
<reference evidence="1 2" key="1">
    <citation type="submission" date="2020-02" db="EMBL/GenBank/DDBJ databases">
        <authorList>
            <person name="Ferguson B K."/>
        </authorList>
    </citation>
    <scope>NUCLEOTIDE SEQUENCE [LARGE SCALE GENOMIC DNA]</scope>
</reference>
<accession>A0A6H5GXL6</accession>
<evidence type="ECO:0000313" key="2">
    <source>
        <dbReference type="Proteomes" id="UP000479000"/>
    </source>
</evidence>
<keyword evidence="2" id="KW-1185">Reference proteome</keyword>
<dbReference type="Proteomes" id="UP000479000">
    <property type="component" value="Unassembled WGS sequence"/>
</dbReference>
<proteinExistence type="predicted"/>